<feature type="region of interest" description="Disordered" evidence="11">
    <location>
        <begin position="135"/>
        <end position="196"/>
    </location>
</feature>
<dbReference type="RefSeq" id="XP_022082533.1">
    <property type="nucleotide sequence ID" value="XM_022226841.1"/>
</dbReference>
<comment type="similarity">
    <text evidence="2">Belongs to the SNF2/RAD54 helicase family.</text>
</comment>
<dbReference type="PROSITE" id="PS51192">
    <property type="entry name" value="HELICASE_ATP_BIND_1"/>
    <property type="match status" value="1"/>
</dbReference>
<proteinExistence type="inferred from homology"/>
<evidence type="ECO:0000259" key="13">
    <source>
        <dbReference type="PROSITE" id="PS51194"/>
    </source>
</evidence>
<feature type="compositionally biased region" description="Basic residues" evidence="11">
    <location>
        <begin position="50"/>
        <end position="61"/>
    </location>
</feature>
<keyword evidence="10" id="KW-0539">Nucleus</keyword>
<dbReference type="SMART" id="SM00487">
    <property type="entry name" value="DEXDc"/>
    <property type="match status" value="1"/>
</dbReference>
<dbReference type="GO" id="GO:0003678">
    <property type="term" value="F:DNA helicase activity"/>
    <property type="evidence" value="ECO:0007669"/>
    <property type="project" value="UniProtKB-EC"/>
</dbReference>
<dbReference type="KEGG" id="aplc:110974901"/>
<evidence type="ECO:0000256" key="1">
    <source>
        <dbReference type="ARBA" id="ARBA00004123"/>
    </source>
</evidence>
<feature type="compositionally biased region" description="Basic residues" evidence="11">
    <location>
        <begin position="355"/>
        <end position="366"/>
    </location>
</feature>
<dbReference type="CDD" id="cd18793">
    <property type="entry name" value="SF2_C_SNF"/>
    <property type="match status" value="1"/>
</dbReference>
<feature type="compositionally biased region" description="Low complexity" evidence="11">
    <location>
        <begin position="244"/>
        <end position="259"/>
    </location>
</feature>
<dbReference type="InterPro" id="IPR027417">
    <property type="entry name" value="P-loop_NTPase"/>
</dbReference>
<keyword evidence="6" id="KW-0347">Helicase</keyword>
<dbReference type="GO" id="GO:0005524">
    <property type="term" value="F:ATP binding"/>
    <property type="evidence" value="ECO:0007669"/>
    <property type="project" value="UniProtKB-KW"/>
</dbReference>
<dbReference type="GO" id="GO:0005634">
    <property type="term" value="C:nucleus"/>
    <property type="evidence" value="ECO:0007669"/>
    <property type="project" value="UniProtKB-SubCell"/>
</dbReference>
<dbReference type="GO" id="GO:0006325">
    <property type="term" value="P:chromatin organization"/>
    <property type="evidence" value="ECO:0007669"/>
    <property type="project" value="UniProtKB-KW"/>
</dbReference>
<evidence type="ECO:0000256" key="2">
    <source>
        <dbReference type="ARBA" id="ARBA00007025"/>
    </source>
</evidence>
<evidence type="ECO:0000313" key="15">
    <source>
        <dbReference type="RefSeq" id="XP_022082533.1"/>
    </source>
</evidence>
<comment type="subcellular location">
    <subcellularLocation>
        <location evidence="1">Nucleus</location>
    </subcellularLocation>
</comment>
<evidence type="ECO:0000256" key="5">
    <source>
        <dbReference type="ARBA" id="ARBA00022801"/>
    </source>
</evidence>
<evidence type="ECO:0000256" key="11">
    <source>
        <dbReference type="SAM" id="MobiDB-lite"/>
    </source>
</evidence>
<dbReference type="Pfam" id="PF00271">
    <property type="entry name" value="Helicase_C"/>
    <property type="match status" value="1"/>
</dbReference>
<dbReference type="OrthoDB" id="448448at2759"/>
<dbReference type="CDD" id="cd17998">
    <property type="entry name" value="DEXHc_SMARCAD1"/>
    <property type="match status" value="1"/>
</dbReference>
<dbReference type="GeneID" id="110974901"/>
<evidence type="ECO:0000256" key="6">
    <source>
        <dbReference type="ARBA" id="ARBA00022806"/>
    </source>
</evidence>
<dbReference type="SMART" id="SM00490">
    <property type="entry name" value="HELICc"/>
    <property type="match status" value="1"/>
</dbReference>
<dbReference type="Pfam" id="PF00176">
    <property type="entry name" value="SNF2-rel_dom"/>
    <property type="match status" value="1"/>
</dbReference>
<organism evidence="14 15">
    <name type="scientific">Acanthaster planci</name>
    <name type="common">Crown-of-thorns starfish</name>
    <dbReference type="NCBI Taxonomy" id="133434"/>
    <lineage>
        <taxon>Eukaryota</taxon>
        <taxon>Metazoa</taxon>
        <taxon>Echinodermata</taxon>
        <taxon>Eleutherozoa</taxon>
        <taxon>Asterozoa</taxon>
        <taxon>Asteroidea</taxon>
        <taxon>Valvatacea</taxon>
        <taxon>Valvatida</taxon>
        <taxon>Acanthasteridae</taxon>
        <taxon>Acanthaster</taxon>
    </lineage>
</organism>
<dbReference type="CTD" id="56916"/>
<dbReference type="Proteomes" id="UP000694845">
    <property type="component" value="Unplaced"/>
</dbReference>
<evidence type="ECO:0000256" key="9">
    <source>
        <dbReference type="ARBA" id="ARBA00023125"/>
    </source>
</evidence>
<evidence type="ECO:0000313" key="14">
    <source>
        <dbReference type="Proteomes" id="UP000694845"/>
    </source>
</evidence>
<dbReference type="PROSITE" id="PS51194">
    <property type="entry name" value="HELICASE_CTER"/>
    <property type="match status" value="1"/>
</dbReference>
<feature type="domain" description="Helicase ATP-binding" evidence="12">
    <location>
        <begin position="577"/>
        <end position="745"/>
    </location>
</feature>
<gene>
    <name evidence="15" type="primary">LOC110974901</name>
</gene>
<dbReference type="InterPro" id="IPR001650">
    <property type="entry name" value="Helicase_C-like"/>
</dbReference>
<keyword evidence="5" id="KW-0378">Hydrolase</keyword>
<dbReference type="SUPFAM" id="SSF52540">
    <property type="entry name" value="P-loop containing nucleoside triphosphate hydrolases"/>
    <property type="match status" value="2"/>
</dbReference>
<dbReference type="InterPro" id="IPR049730">
    <property type="entry name" value="SNF2/RAD54-like_C"/>
</dbReference>
<dbReference type="AlphaFoldDB" id="A0A8B7XNZ2"/>
<evidence type="ECO:0000256" key="8">
    <source>
        <dbReference type="ARBA" id="ARBA00022853"/>
    </source>
</evidence>
<feature type="compositionally biased region" description="Polar residues" evidence="11">
    <location>
        <begin position="69"/>
        <end position="88"/>
    </location>
</feature>
<reference evidence="15" key="1">
    <citation type="submission" date="2025-08" db="UniProtKB">
        <authorList>
            <consortium name="RefSeq"/>
        </authorList>
    </citation>
    <scope>IDENTIFICATION</scope>
</reference>
<feature type="compositionally biased region" description="Polar residues" evidence="11">
    <location>
        <begin position="376"/>
        <end position="385"/>
    </location>
</feature>
<keyword evidence="7" id="KW-0067">ATP-binding</keyword>
<feature type="region of interest" description="Disordered" evidence="11">
    <location>
        <begin position="231"/>
        <end position="296"/>
    </location>
</feature>
<dbReference type="PANTHER" id="PTHR10799">
    <property type="entry name" value="SNF2/RAD54 HELICASE FAMILY"/>
    <property type="match status" value="1"/>
</dbReference>
<dbReference type="Gene3D" id="3.40.50.300">
    <property type="entry name" value="P-loop containing nucleotide triphosphate hydrolases"/>
    <property type="match status" value="1"/>
</dbReference>
<dbReference type="EC" id="3.6.4.12" evidence="3"/>
<evidence type="ECO:0000256" key="7">
    <source>
        <dbReference type="ARBA" id="ARBA00022840"/>
    </source>
</evidence>
<dbReference type="InterPro" id="IPR038718">
    <property type="entry name" value="SNF2-like_sf"/>
</dbReference>
<name>A0A8B7XNZ2_ACAPL</name>
<dbReference type="GO" id="GO:0003677">
    <property type="term" value="F:DNA binding"/>
    <property type="evidence" value="ECO:0007669"/>
    <property type="project" value="UniProtKB-KW"/>
</dbReference>
<protein>
    <recommendedName>
        <fullName evidence="3">DNA helicase</fullName>
        <ecNumber evidence="3">3.6.4.12</ecNumber>
    </recommendedName>
</protein>
<evidence type="ECO:0000256" key="3">
    <source>
        <dbReference type="ARBA" id="ARBA00012551"/>
    </source>
</evidence>
<feature type="compositionally biased region" description="Polar residues" evidence="11">
    <location>
        <begin position="231"/>
        <end position="243"/>
    </location>
</feature>
<sequence>MSVKGLPSLLDRFRYQERISPRFLKCSSCPLMSENDVDSHDPNINTMMNTRHKKGNPHHLNAKSPPRMLNSNTSEHAESTMSSPSCSFHSQDSEVTCIPETPSVVSTPSSPVMSGTKHVARRHEAKLICNTFSSDSEDCGTPKMKPNSRERRPPVKPIGERKFRSISTGSEDPDSDDDTRSSSPVFGASSTCHHSEQQKLSGTSACGSFKFNKTLNLASTFKWSPIQYTALPSSSESDTDATTLDSNSNKSSLNKAGLSELYSESPPPTVRRKRKRRRILSEGQESIDGGFEEENIETKQKEDIMKLQEMFPQLKAKKLKDTLVSVDWCVKEAASVIIGQDIDDGQSDQKDSPKGRRVQKKKRRKVEHLSDKENNQRWLSKSKMTSYFPKITRPGQQISKLKQRRPDKEILSSEDETFSLSSDDSDEDASYDKNGEEDEEQTEMNHLIVSFFNDATPEELLSISQCSKAKVKKIEALRPFEDYSDLIAKFDDTKGLSSTLVWNCHEVFQSQQVITTLMNNCAKIADNIQSIICQLLPDQKEETNEGRIEGQVTKQPAHLSDRLVLKPYQMIGLNWLALIHRQGVNGILADEMGLGKTVQTIAFLAHLMEQGDGGPHLIVVPSSTLENWARELHTWCPALEVILYTGTVEERRELRENILNEYLTCNVIVTSYNMCISNADDRSLFRKMGIHYVVFDEAHMLKNMQSQRYKFLMKIRAERKLLLTGTPLQNNLKELISLLSFVMPHVFCDNAAELQKTFSLTKQKSDDPLKQSKFERERIAHAKQIMQPFILRRVKSEVLKQLPSKTECVVKCPMIKSQEDRYNEIKAMLSRDFCSLGGGAKMEMTKLSCAMMQLRKAANHEVLMRHHYDDSTLQQMAKLMLKEPSHCDANPDLIFEDMSVMNDFELHKLCHEYSILTPFRLSTDLLLASGKFQILDKMLPDMKQKGDRVLMFSQFVMVLDIIESYMKHHQYRYLRLDGQTPVCDRLALIDKYNSDEDIFVFLLSTRAGGLGINLTSANHVILHDIDYNPYNDKQAEDRCHRVGQKRDVTVTKLISSNSIEEGMLRCAQYKLQLEEQMTRNDCSGEDAKNATDVARLLKDALEL</sequence>
<dbReference type="GO" id="GO:0016787">
    <property type="term" value="F:hydrolase activity"/>
    <property type="evidence" value="ECO:0007669"/>
    <property type="project" value="UniProtKB-KW"/>
</dbReference>
<evidence type="ECO:0000259" key="12">
    <source>
        <dbReference type="PROSITE" id="PS51192"/>
    </source>
</evidence>
<keyword evidence="14" id="KW-1185">Reference proteome</keyword>
<dbReference type="InterPro" id="IPR000330">
    <property type="entry name" value="SNF2_N"/>
</dbReference>
<dbReference type="FunFam" id="3.40.50.10810:FF:000014">
    <property type="entry name" value="SWI/SNF-related matrix-associated actin-dependent regulator of chromatin subfamily A containing DEAD/H box 1"/>
    <property type="match status" value="1"/>
</dbReference>
<keyword evidence="9" id="KW-0238">DNA-binding</keyword>
<accession>A0A8B7XNZ2</accession>
<dbReference type="Gene3D" id="3.40.50.10810">
    <property type="entry name" value="Tandem AAA-ATPase domain"/>
    <property type="match status" value="1"/>
</dbReference>
<feature type="compositionally biased region" description="Acidic residues" evidence="11">
    <location>
        <begin position="412"/>
        <end position="440"/>
    </location>
</feature>
<feature type="region of interest" description="Disordered" evidence="11">
    <location>
        <begin position="49"/>
        <end position="88"/>
    </location>
</feature>
<dbReference type="InterPro" id="IPR014001">
    <property type="entry name" value="Helicase_ATP-bd"/>
</dbReference>
<keyword evidence="8" id="KW-0156">Chromatin regulator</keyword>
<feature type="domain" description="Helicase C-terminal" evidence="13">
    <location>
        <begin position="934"/>
        <end position="1094"/>
    </location>
</feature>
<evidence type="ECO:0000256" key="4">
    <source>
        <dbReference type="ARBA" id="ARBA00022741"/>
    </source>
</evidence>
<feature type="compositionally biased region" description="Basic and acidic residues" evidence="11">
    <location>
        <begin position="147"/>
        <end position="163"/>
    </location>
</feature>
<keyword evidence="4" id="KW-0547">Nucleotide-binding</keyword>
<evidence type="ECO:0000256" key="10">
    <source>
        <dbReference type="ARBA" id="ARBA00023242"/>
    </source>
</evidence>
<feature type="region of interest" description="Disordered" evidence="11">
    <location>
        <begin position="343"/>
        <end position="440"/>
    </location>
</feature>
<dbReference type="GO" id="GO:0005694">
    <property type="term" value="C:chromosome"/>
    <property type="evidence" value="ECO:0007669"/>
    <property type="project" value="UniProtKB-ARBA"/>
</dbReference>